<dbReference type="InterPro" id="IPR019734">
    <property type="entry name" value="TPR_rpt"/>
</dbReference>
<accession>A0A0K1JNU8</accession>
<evidence type="ECO:0000313" key="5">
    <source>
        <dbReference type="Proteomes" id="UP000066480"/>
    </source>
</evidence>
<reference evidence="4 5" key="1">
    <citation type="submission" date="2015-03" db="EMBL/GenBank/DDBJ databases">
        <title>Luteipulveratus halotolerans sp. nov., a novel actinobacterium (Dermacoccaceae) from Sarawak, Malaysia.</title>
        <authorList>
            <person name="Juboi H."/>
            <person name="Basik A."/>
            <person name="Shamsul S.S."/>
            <person name="Arnold P."/>
            <person name="Schmitt E.K."/>
            <person name="Sanglier J.-J."/>
            <person name="Yeo T."/>
        </authorList>
    </citation>
    <scope>NUCLEOTIDE SEQUENCE [LARGE SCALE GENOMIC DNA]</scope>
    <source>
        <strain evidence="4 5">MN07-A0370</strain>
    </source>
</reference>
<dbReference type="SMART" id="SM00028">
    <property type="entry name" value="TPR"/>
    <property type="match status" value="7"/>
</dbReference>
<evidence type="ECO:0000256" key="1">
    <source>
        <dbReference type="ARBA" id="ARBA00022737"/>
    </source>
</evidence>
<organism evidence="4 5">
    <name type="scientific">Luteipulveratus mongoliensis</name>
    <dbReference type="NCBI Taxonomy" id="571913"/>
    <lineage>
        <taxon>Bacteria</taxon>
        <taxon>Bacillati</taxon>
        <taxon>Actinomycetota</taxon>
        <taxon>Actinomycetes</taxon>
        <taxon>Micrococcales</taxon>
        <taxon>Dermacoccaceae</taxon>
        <taxon>Luteipulveratus</taxon>
    </lineage>
</organism>
<dbReference type="RefSeq" id="WP_052595878.1">
    <property type="nucleotide sequence ID" value="NZ_CP011112.1"/>
</dbReference>
<dbReference type="InterPro" id="IPR050498">
    <property type="entry name" value="Ycf3"/>
</dbReference>
<dbReference type="Pfam" id="PF13414">
    <property type="entry name" value="TPR_11"/>
    <property type="match status" value="1"/>
</dbReference>
<dbReference type="PATRIC" id="fig|571913.6.peg.4950"/>
<keyword evidence="2 3" id="KW-0802">TPR repeat</keyword>
<dbReference type="SUPFAM" id="SSF48452">
    <property type="entry name" value="TPR-like"/>
    <property type="match status" value="1"/>
</dbReference>
<evidence type="ECO:0000256" key="3">
    <source>
        <dbReference type="PROSITE-ProRule" id="PRU00339"/>
    </source>
</evidence>
<name>A0A0K1JNU8_9MICO</name>
<dbReference type="AlphaFoldDB" id="A0A0K1JNU8"/>
<dbReference type="Pfam" id="PF13432">
    <property type="entry name" value="TPR_16"/>
    <property type="match status" value="1"/>
</dbReference>
<sequence length="690" mass="76716">MRTHLWIRASLRAARENGVENADLVGTSLVSSHTVDAHRRLRGPYTAMGSLCRDLFSVEPGAVPTLVRDHEIEVLTVAPELRASVEAVRETLTSLAVPQERTRFYSRYRTLRIAHGLTELVRDSVREGGGPRHLVVENAHHADQTDTEAISVMLRRLDPAEMQLVICTDDSELPDDLAQALERYAVVHEPADPTWTGGQGDLAEAYLAGDCTSDDPLLRSAYDAIDDRARAALHDRRLEQLRESTEFSWRLGAIPFHAEHGSDPAGVGADALREALDYCINTGFYEATVDFGKRGRAVIDWREQGEHWWAFTTKMTTSLAALSRAEEAEALYREARAFTIAPEIHLQAAYATAMLYTRHHEPTKVDDELAKGWIYQAIAFADLKTDPKQRAFEGVFQRNGLALIEAHMGNHAEALRLVDEGMARLDRELEPDEHTLHRSVLRYNRGQVYLALRRLDDALADYTAVMEIDPNYPEYHFDRGNLLRRMGRYDEALADYDRAIELSPPFPEVFYNRADLNLELGNMETGMADLDYVLELQPEYVDALVNRAGLRVAADDLDGAERDARAGLAVDPDNVLLQCVVAQVAAARGDVAAARTAYDAVIEADPQLQAAWAGRAVLAYGAGDFEHSVADMHEAVALGESAELLFNRAVVLKAMGRRDEAMADLDRALELAPDDPEVLAERQQLLHAVA</sequence>
<dbReference type="PANTHER" id="PTHR44858:SF1">
    <property type="entry name" value="UDP-N-ACETYLGLUCOSAMINE--PEPTIDE N-ACETYLGLUCOSAMINYLTRANSFERASE SPINDLY-RELATED"/>
    <property type="match status" value="1"/>
</dbReference>
<dbReference type="PANTHER" id="PTHR44858">
    <property type="entry name" value="TETRATRICOPEPTIDE REPEAT PROTEIN 6"/>
    <property type="match status" value="1"/>
</dbReference>
<feature type="repeat" description="TPR" evidence="3">
    <location>
        <begin position="473"/>
        <end position="506"/>
    </location>
</feature>
<dbReference type="EMBL" id="CP011112">
    <property type="protein sequence ID" value="AKU18258.1"/>
    <property type="molecule type" value="Genomic_DNA"/>
</dbReference>
<keyword evidence="1" id="KW-0677">Repeat</keyword>
<dbReference type="InterPro" id="IPR011990">
    <property type="entry name" value="TPR-like_helical_dom_sf"/>
</dbReference>
<feature type="repeat" description="TPR" evidence="3">
    <location>
        <begin position="439"/>
        <end position="472"/>
    </location>
</feature>
<dbReference type="KEGG" id="lmoi:VV02_24415"/>
<dbReference type="Pfam" id="PF07719">
    <property type="entry name" value="TPR_2"/>
    <property type="match status" value="2"/>
</dbReference>
<protein>
    <submittedName>
        <fullName evidence="4">Uncharacterized protein</fullName>
    </submittedName>
</protein>
<dbReference type="PROSITE" id="PS50293">
    <property type="entry name" value="TPR_REGION"/>
    <property type="match status" value="2"/>
</dbReference>
<feature type="repeat" description="TPR" evidence="3">
    <location>
        <begin position="642"/>
        <end position="675"/>
    </location>
</feature>
<dbReference type="OrthoDB" id="9814944at2"/>
<dbReference type="Gene3D" id="1.25.40.10">
    <property type="entry name" value="Tetratricopeptide repeat domain"/>
    <property type="match status" value="3"/>
</dbReference>
<dbReference type="STRING" id="571913.VV02_24415"/>
<dbReference type="InterPro" id="IPR013105">
    <property type="entry name" value="TPR_2"/>
</dbReference>
<dbReference type="Proteomes" id="UP000066480">
    <property type="component" value="Chromosome"/>
</dbReference>
<keyword evidence="5" id="KW-1185">Reference proteome</keyword>
<dbReference type="PROSITE" id="PS50005">
    <property type="entry name" value="TPR"/>
    <property type="match status" value="3"/>
</dbReference>
<proteinExistence type="predicted"/>
<evidence type="ECO:0000313" key="4">
    <source>
        <dbReference type="EMBL" id="AKU18258.1"/>
    </source>
</evidence>
<gene>
    <name evidence="4" type="ORF">VV02_24415</name>
</gene>
<evidence type="ECO:0000256" key="2">
    <source>
        <dbReference type="ARBA" id="ARBA00022803"/>
    </source>
</evidence>